<evidence type="ECO:0000313" key="10">
    <source>
        <dbReference type="EMBL" id="MBB6473724.1"/>
    </source>
</evidence>
<evidence type="ECO:0000256" key="2">
    <source>
        <dbReference type="ARBA" id="ARBA00009881"/>
    </source>
</evidence>
<evidence type="ECO:0000256" key="6">
    <source>
        <dbReference type="ARBA" id="ARBA00023002"/>
    </source>
</evidence>
<sequence length="341" mass="34985">MASSLTALGLDIPVLAAPMAGGPSTPALVMAAARAGGLGFLAGGYKTAAALAGQITEVRSTGVPFGVNLFVPNPVPVDPEAFHRYAREIAPDAEPYGVDVLGAAIVEDDDHWQDKLDLLLSTPVPVVSFTFGIPASTVIAALRTAGTVVVQTVTSPQEARQASEAGADMLAVQSSAAGGHSATLTPGRIPPPTPLTDLLRQVRHAVPTPLIAAGGLATPDAVAAALQTDATAVMVGTALLRAEEAGTSHPHKKALADPSRRTTTVTRAFTGRPARSLTNTFTDHHTATAPPGYPAVHHLTSPLRKAATAAGDPELINLWAGTGHRRTTAEPTARILRRLTS</sequence>
<dbReference type="GO" id="GO:0009636">
    <property type="term" value="P:response to toxic substance"/>
    <property type="evidence" value="ECO:0007669"/>
    <property type="project" value="UniProtKB-KW"/>
</dbReference>
<dbReference type="Gene3D" id="3.20.20.70">
    <property type="entry name" value="Aldolase class I"/>
    <property type="match status" value="1"/>
</dbReference>
<comment type="caution">
    <text evidence="10">The sequence shown here is derived from an EMBL/GenBank/DDBJ whole genome shotgun (WGS) entry which is preliminary data.</text>
</comment>
<evidence type="ECO:0000256" key="9">
    <source>
        <dbReference type="ARBA" id="ARBA00049401"/>
    </source>
</evidence>
<keyword evidence="4" id="KW-0285">Flavoprotein</keyword>
<proteinExistence type="inferred from homology"/>
<dbReference type="PANTHER" id="PTHR42747:SF3">
    <property type="entry name" value="NITRONATE MONOOXYGENASE-RELATED"/>
    <property type="match status" value="1"/>
</dbReference>
<comment type="catalytic activity">
    <reaction evidence="9">
        <text>3 propionate 3-nitronate + 3 O2 + H2O = 3 3-oxopropanoate + 2 nitrate + nitrite + H2O2 + 3 H(+)</text>
        <dbReference type="Rhea" id="RHEA:57332"/>
        <dbReference type="ChEBI" id="CHEBI:15377"/>
        <dbReference type="ChEBI" id="CHEBI:15378"/>
        <dbReference type="ChEBI" id="CHEBI:15379"/>
        <dbReference type="ChEBI" id="CHEBI:16240"/>
        <dbReference type="ChEBI" id="CHEBI:16301"/>
        <dbReference type="ChEBI" id="CHEBI:17632"/>
        <dbReference type="ChEBI" id="CHEBI:33190"/>
        <dbReference type="ChEBI" id="CHEBI:136067"/>
    </reaction>
</comment>
<keyword evidence="7" id="KW-0503">Monooxygenase</keyword>
<evidence type="ECO:0000256" key="5">
    <source>
        <dbReference type="ARBA" id="ARBA00022643"/>
    </source>
</evidence>
<dbReference type="CDD" id="cd04730">
    <property type="entry name" value="NPD_like"/>
    <property type="match status" value="1"/>
</dbReference>
<keyword evidence="5" id="KW-0288">FMN</keyword>
<evidence type="ECO:0000256" key="1">
    <source>
        <dbReference type="ARBA" id="ARBA00001917"/>
    </source>
</evidence>
<protein>
    <recommendedName>
        <fullName evidence="8">Propionate 3-nitronate monooxygenase</fullName>
    </recommendedName>
</protein>
<dbReference type="InterPro" id="IPR004136">
    <property type="entry name" value="NMO"/>
</dbReference>
<keyword evidence="11" id="KW-1185">Reference proteome</keyword>
<name>A0A7X0IFQ0_9ACTN</name>
<keyword evidence="3" id="KW-0216">Detoxification</keyword>
<gene>
    <name evidence="10" type="ORF">BJ992_003155</name>
</gene>
<dbReference type="GO" id="GO:0018580">
    <property type="term" value="F:nitronate monooxygenase activity"/>
    <property type="evidence" value="ECO:0007669"/>
    <property type="project" value="InterPro"/>
</dbReference>
<dbReference type="RefSeq" id="WP_184981685.1">
    <property type="nucleotide sequence ID" value="NZ_BAAALO010000035.1"/>
</dbReference>
<evidence type="ECO:0000256" key="4">
    <source>
        <dbReference type="ARBA" id="ARBA00022630"/>
    </source>
</evidence>
<dbReference type="GO" id="GO:0051213">
    <property type="term" value="F:dioxygenase activity"/>
    <property type="evidence" value="ECO:0007669"/>
    <property type="project" value="UniProtKB-KW"/>
</dbReference>
<dbReference type="PANTHER" id="PTHR42747">
    <property type="entry name" value="NITRONATE MONOOXYGENASE-RELATED"/>
    <property type="match status" value="1"/>
</dbReference>
<dbReference type="EMBL" id="JACHIU010000001">
    <property type="protein sequence ID" value="MBB6473724.1"/>
    <property type="molecule type" value="Genomic_DNA"/>
</dbReference>
<dbReference type="Pfam" id="PF03060">
    <property type="entry name" value="NMO"/>
    <property type="match status" value="1"/>
</dbReference>
<dbReference type="AlphaFoldDB" id="A0A7X0IFQ0"/>
<evidence type="ECO:0000313" key="11">
    <source>
        <dbReference type="Proteomes" id="UP000555564"/>
    </source>
</evidence>
<organism evidence="10 11">
    <name type="scientific">Sphaerisporangium rubeum</name>
    <dbReference type="NCBI Taxonomy" id="321317"/>
    <lineage>
        <taxon>Bacteria</taxon>
        <taxon>Bacillati</taxon>
        <taxon>Actinomycetota</taxon>
        <taxon>Actinomycetes</taxon>
        <taxon>Streptosporangiales</taxon>
        <taxon>Streptosporangiaceae</taxon>
        <taxon>Sphaerisporangium</taxon>
    </lineage>
</organism>
<dbReference type="InterPro" id="IPR013785">
    <property type="entry name" value="Aldolase_TIM"/>
</dbReference>
<comment type="cofactor">
    <cofactor evidence="1">
        <name>FMN</name>
        <dbReference type="ChEBI" id="CHEBI:58210"/>
    </cofactor>
</comment>
<comment type="similarity">
    <text evidence="2">Belongs to the nitronate monooxygenase family. NMO class I subfamily.</text>
</comment>
<dbReference type="SUPFAM" id="SSF51412">
    <property type="entry name" value="Inosine monophosphate dehydrogenase (IMPDH)"/>
    <property type="match status" value="1"/>
</dbReference>
<accession>A0A7X0IFQ0</accession>
<dbReference type="Proteomes" id="UP000555564">
    <property type="component" value="Unassembled WGS sequence"/>
</dbReference>
<keyword evidence="10" id="KW-0223">Dioxygenase</keyword>
<evidence type="ECO:0000256" key="8">
    <source>
        <dbReference type="ARBA" id="ARBA00031155"/>
    </source>
</evidence>
<reference evidence="10 11" key="1">
    <citation type="submission" date="2020-08" db="EMBL/GenBank/DDBJ databases">
        <title>Sequencing the genomes of 1000 actinobacteria strains.</title>
        <authorList>
            <person name="Klenk H.-P."/>
        </authorList>
    </citation>
    <scope>NUCLEOTIDE SEQUENCE [LARGE SCALE GENOMIC DNA]</scope>
    <source>
        <strain evidence="10 11">DSM 44936</strain>
    </source>
</reference>
<evidence type="ECO:0000256" key="7">
    <source>
        <dbReference type="ARBA" id="ARBA00023033"/>
    </source>
</evidence>
<keyword evidence="6" id="KW-0560">Oxidoreductase</keyword>
<evidence type="ECO:0000256" key="3">
    <source>
        <dbReference type="ARBA" id="ARBA00022575"/>
    </source>
</evidence>